<dbReference type="InterPro" id="IPR027417">
    <property type="entry name" value="P-loop_NTPase"/>
</dbReference>
<dbReference type="Proteomes" id="UP000245768">
    <property type="component" value="Unassembled WGS sequence"/>
</dbReference>
<evidence type="ECO:0000313" key="5">
    <source>
        <dbReference type="Proteomes" id="UP000245768"/>
    </source>
</evidence>
<keyword evidence="3" id="KW-0812">Transmembrane</keyword>
<dbReference type="SUPFAM" id="SSF52540">
    <property type="entry name" value="P-loop containing nucleoside triphosphate hydrolases"/>
    <property type="match status" value="1"/>
</dbReference>
<dbReference type="Gene3D" id="3.40.50.300">
    <property type="entry name" value="P-loop containing nucleotide triphosphate hydrolases"/>
    <property type="match status" value="1"/>
</dbReference>
<feature type="transmembrane region" description="Helical" evidence="3">
    <location>
        <begin position="213"/>
        <end position="237"/>
    </location>
</feature>
<sequence>MLVVTLTGGIASGKSTTSRLLSAPPHSLPLVDLDQLARQVVEPNDASRSLDKLVAHFGPSILTPAGTLDRAALGRLAFGTGKEADRAVLNRITHGAVRRRLLWLVLGHWIRGTRILVVDTPLAVEAGLWRFCGEMVLVYCSKEAQLERMLKRDGPNGLTEDDAKNRLASQLPLDSKRVFADVVLDNDVGSGASLEQQVDALVARWKRQTSMGLGWLVSTVNWLLPPFGLVAAAWAIWGRTRRVQRQKGKEEQKKSK</sequence>
<protein>
    <submittedName>
        <fullName evidence="4">CoaE-domain-containing protein</fullName>
    </submittedName>
</protein>
<keyword evidence="3" id="KW-1133">Transmembrane helix</keyword>
<dbReference type="GO" id="GO:0004140">
    <property type="term" value="F:dephospho-CoA kinase activity"/>
    <property type="evidence" value="ECO:0007669"/>
    <property type="project" value="InterPro"/>
</dbReference>
<keyword evidence="2" id="KW-0067">ATP-binding</keyword>
<dbReference type="GO" id="GO:0015937">
    <property type="term" value="P:coenzyme A biosynthetic process"/>
    <property type="evidence" value="ECO:0007669"/>
    <property type="project" value="InterPro"/>
</dbReference>
<accession>A0A316YKU0</accession>
<dbReference type="CDD" id="cd02022">
    <property type="entry name" value="DPCK"/>
    <property type="match status" value="1"/>
</dbReference>
<proteinExistence type="inferred from homology"/>
<dbReference type="NCBIfam" id="TIGR00152">
    <property type="entry name" value="dephospho-CoA kinase"/>
    <property type="match status" value="1"/>
</dbReference>
<keyword evidence="3" id="KW-0472">Membrane</keyword>
<dbReference type="STRING" id="215250.A0A316YKU0"/>
<dbReference type="EMBL" id="KZ819636">
    <property type="protein sequence ID" value="PWN89829.1"/>
    <property type="molecule type" value="Genomic_DNA"/>
</dbReference>
<dbReference type="PROSITE" id="PS51219">
    <property type="entry name" value="DPCK"/>
    <property type="match status" value="1"/>
</dbReference>
<dbReference type="OrthoDB" id="247245at2759"/>
<dbReference type="PANTHER" id="PTHR10695:SF46">
    <property type="entry name" value="BIFUNCTIONAL COENZYME A SYNTHASE-RELATED"/>
    <property type="match status" value="1"/>
</dbReference>
<keyword evidence="1" id="KW-0547">Nucleotide-binding</keyword>
<evidence type="ECO:0000256" key="2">
    <source>
        <dbReference type="ARBA" id="ARBA00022840"/>
    </source>
</evidence>
<name>A0A316YKU0_9BASI</name>
<keyword evidence="5" id="KW-1185">Reference proteome</keyword>
<dbReference type="InterPro" id="IPR001977">
    <property type="entry name" value="Depp_CoAkinase"/>
</dbReference>
<dbReference type="Pfam" id="PF01121">
    <property type="entry name" value="CoaE"/>
    <property type="match status" value="1"/>
</dbReference>
<dbReference type="AlphaFoldDB" id="A0A316YKU0"/>
<evidence type="ECO:0000256" key="1">
    <source>
        <dbReference type="ARBA" id="ARBA00022741"/>
    </source>
</evidence>
<dbReference type="HAMAP" id="MF_00376">
    <property type="entry name" value="Dephospho_CoA_kinase"/>
    <property type="match status" value="1"/>
</dbReference>
<reference evidence="4 5" key="1">
    <citation type="journal article" date="2018" name="Mol. Biol. Evol.">
        <title>Broad Genomic Sampling Reveals a Smut Pathogenic Ancestry of the Fungal Clade Ustilaginomycotina.</title>
        <authorList>
            <person name="Kijpornyongpan T."/>
            <person name="Mondo S.J."/>
            <person name="Barry K."/>
            <person name="Sandor L."/>
            <person name="Lee J."/>
            <person name="Lipzen A."/>
            <person name="Pangilinan J."/>
            <person name="LaButti K."/>
            <person name="Hainaut M."/>
            <person name="Henrissat B."/>
            <person name="Grigoriev I.V."/>
            <person name="Spatafora J.W."/>
            <person name="Aime M.C."/>
        </authorList>
    </citation>
    <scope>NUCLEOTIDE SEQUENCE [LARGE SCALE GENOMIC DNA]</scope>
    <source>
        <strain evidence="4 5">MCA 4198</strain>
    </source>
</reference>
<organism evidence="4 5">
    <name type="scientific">Acaromyces ingoldii</name>
    <dbReference type="NCBI Taxonomy" id="215250"/>
    <lineage>
        <taxon>Eukaryota</taxon>
        <taxon>Fungi</taxon>
        <taxon>Dikarya</taxon>
        <taxon>Basidiomycota</taxon>
        <taxon>Ustilaginomycotina</taxon>
        <taxon>Exobasidiomycetes</taxon>
        <taxon>Exobasidiales</taxon>
        <taxon>Cryptobasidiaceae</taxon>
        <taxon>Acaromyces</taxon>
    </lineage>
</organism>
<evidence type="ECO:0000256" key="3">
    <source>
        <dbReference type="SAM" id="Phobius"/>
    </source>
</evidence>
<dbReference type="RefSeq" id="XP_025377027.1">
    <property type="nucleotide sequence ID" value="XM_025523241.1"/>
</dbReference>
<evidence type="ECO:0000313" key="4">
    <source>
        <dbReference type="EMBL" id="PWN89829.1"/>
    </source>
</evidence>
<dbReference type="GO" id="GO:0005524">
    <property type="term" value="F:ATP binding"/>
    <property type="evidence" value="ECO:0007669"/>
    <property type="project" value="UniProtKB-KW"/>
</dbReference>
<dbReference type="GeneID" id="37045157"/>
<gene>
    <name evidence="4" type="ORF">FA10DRAFT_274911</name>
</gene>
<dbReference type="InParanoid" id="A0A316YKU0"/>
<dbReference type="PANTHER" id="PTHR10695">
    <property type="entry name" value="DEPHOSPHO-COA KINASE-RELATED"/>
    <property type="match status" value="1"/>
</dbReference>
<dbReference type="FunCoup" id="A0A316YKU0">
    <property type="interactions" value="191"/>
</dbReference>